<protein>
    <recommendedName>
        <fullName evidence="11">RING-type E3 ubiquitin transferase</fullName>
    </recommendedName>
</protein>
<evidence type="ECO:0000256" key="4">
    <source>
        <dbReference type="ARBA" id="ARBA00022833"/>
    </source>
</evidence>
<feature type="region of interest" description="Disordered" evidence="6">
    <location>
        <begin position="130"/>
        <end position="150"/>
    </location>
</feature>
<dbReference type="GO" id="GO:0008270">
    <property type="term" value="F:zinc ion binding"/>
    <property type="evidence" value="ECO:0007669"/>
    <property type="project" value="UniProtKB-KW"/>
</dbReference>
<dbReference type="PANTHER" id="PTHR11224">
    <property type="entry name" value="MAKORIN-RELATED"/>
    <property type="match status" value="1"/>
</dbReference>
<feature type="domain" description="C3H1-type" evidence="8">
    <location>
        <begin position="182"/>
        <end position="210"/>
    </location>
</feature>
<dbReference type="SMART" id="SM00184">
    <property type="entry name" value="RING"/>
    <property type="match status" value="1"/>
</dbReference>
<dbReference type="Pfam" id="PF14634">
    <property type="entry name" value="zf-RING_5"/>
    <property type="match status" value="1"/>
</dbReference>
<proteinExistence type="predicted"/>
<evidence type="ECO:0000313" key="10">
    <source>
        <dbReference type="Proteomes" id="UP000001058"/>
    </source>
</evidence>
<sequence length="424" mass="45333">MVHHLAFPGAVCLGKTKVLCKYHMSGVCRFGADCAFSHDLTDLPNLVCKYYLAGCCAYGNRCRSLLDTNAVGTDGEGGGAGASGGTSSRRSGIGVTVHDSWEDAAAALAEEAPPGLLQEQELAAAAATGTRPPVLQGGSSGGGGGGHSRWAAAQHPWELAATPGGGGISGRGTAAAVDPVDPADVDLCPGFSLHGRCAQGEDCELIHGLQCEICHKFRINPYNPEAAEEHRSTCRLRHERLEARLRSASVECGICLELVLSKPSVSERRFGLLTSCDHAFCLACIRSWRGRTDDATLATDTAVRTCPICRTPSHFVTPSLVWPASSEEKAGIVSAYKDRLASIDCKHFNFGEGSCPFSTSCFYRHMYKDGRLEEPVLRRAGNADGDIRVVMPLRLSAFLDTPQALRLLSRRRYPKEVEEAEDTP</sequence>
<feature type="zinc finger region" description="C3H1-type" evidence="5">
    <location>
        <begin position="182"/>
        <end position="210"/>
    </location>
</feature>
<dbReference type="eggNOG" id="KOG1039">
    <property type="taxonomic scope" value="Eukaryota"/>
</dbReference>
<keyword evidence="10" id="KW-1185">Reference proteome</keyword>
<feature type="domain" description="C3H1-type" evidence="8">
    <location>
        <begin position="14"/>
        <end position="41"/>
    </location>
</feature>
<dbReference type="Gene3D" id="3.30.40.10">
    <property type="entry name" value="Zinc/RING finger domain, C3HC4 (zinc finger)"/>
    <property type="match status" value="1"/>
</dbReference>
<dbReference type="PROSITE" id="PS00518">
    <property type="entry name" value="ZF_RING_1"/>
    <property type="match status" value="1"/>
</dbReference>
<dbReference type="FunCoup" id="D8THQ1">
    <property type="interactions" value="761"/>
</dbReference>
<feature type="domain" description="RING-type" evidence="7">
    <location>
        <begin position="252"/>
        <end position="310"/>
    </location>
</feature>
<dbReference type="PROSITE" id="PS50103">
    <property type="entry name" value="ZF_C3H1"/>
    <property type="match status" value="4"/>
</dbReference>
<dbReference type="GeneID" id="9625355"/>
<dbReference type="STRING" id="3068.D8THQ1"/>
<dbReference type="CDD" id="cd16521">
    <property type="entry name" value="RING-HC_MKRN"/>
    <property type="match status" value="1"/>
</dbReference>
<dbReference type="InterPro" id="IPR036855">
    <property type="entry name" value="Znf_CCCH_sf"/>
</dbReference>
<feature type="zinc finger region" description="C3H1-type" evidence="5">
    <location>
        <begin position="47"/>
        <end position="63"/>
    </location>
</feature>
<dbReference type="OrthoDB" id="411372at2759"/>
<dbReference type="RefSeq" id="XP_002945758.1">
    <property type="nucleotide sequence ID" value="XM_002945712.1"/>
</dbReference>
<dbReference type="KEGG" id="vcn:VOLCADRAFT_102729"/>
<dbReference type="SUPFAM" id="SSF57850">
    <property type="entry name" value="RING/U-box"/>
    <property type="match status" value="1"/>
</dbReference>
<dbReference type="InterPro" id="IPR000571">
    <property type="entry name" value="Znf_CCCH"/>
</dbReference>
<dbReference type="InterPro" id="IPR013083">
    <property type="entry name" value="Znf_RING/FYVE/PHD"/>
</dbReference>
<keyword evidence="4 5" id="KW-0862">Zinc</keyword>
<gene>
    <name evidence="9" type="ORF">VOLCADRAFT_102729</name>
</gene>
<dbReference type="SUPFAM" id="SSF90229">
    <property type="entry name" value="CCCH zinc finger"/>
    <property type="match status" value="2"/>
</dbReference>
<accession>D8THQ1</accession>
<evidence type="ECO:0000256" key="3">
    <source>
        <dbReference type="ARBA" id="ARBA00022771"/>
    </source>
</evidence>
<dbReference type="InterPro" id="IPR045072">
    <property type="entry name" value="MKRN-like"/>
</dbReference>
<dbReference type="EMBL" id="GL378323">
    <property type="protein sequence ID" value="EFJ52753.1"/>
    <property type="molecule type" value="Genomic_DNA"/>
</dbReference>
<evidence type="ECO:0000256" key="1">
    <source>
        <dbReference type="ARBA" id="ARBA00022679"/>
    </source>
</evidence>
<keyword evidence="2 5" id="KW-0479">Metal-binding</keyword>
<feature type="zinc finger region" description="C3H1-type" evidence="5">
    <location>
        <begin position="14"/>
        <end position="41"/>
    </location>
</feature>
<reference evidence="9 10" key="1">
    <citation type="journal article" date="2010" name="Science">
        <title>Genomic analysis of organismal complexity in the multicellular green alga Volvox carteri.</title>
        <authorList>
            <person name="Prochnik S.E."/>
            <person name="Umen J."/>
            <person name="Nedelcu A.M."/>
            <person name="Hallmann A."/>
            <person name="Miller S.M."/>
            <person name="Nishii I."/>
            <person name="Ferris P."/>
            <person name="Kuo A."/>
            <person name="Mitros T."/>
            <person name="Fritz-Laylin L.K."/>
            <person name="Hellsten U."/>
            <person name="Chapman J."/>
            <person name="Simakov O."/>
            <person name="Rensing S.A."/>
            <person name="Terry A."/>
            <person name="Pangilinan J."/>
            <person name="Kapitonov V."/>
            <person name="Jurka J."/>
            <person name="Salamov A."/>
            <person name="Shapiro H."/>
            <person name="Schmutz J."/>
            <person name="Grimwood J."/>
            <person name="Lindquist E."/>
            <person name="Lucas S."/>
            <person name="Grigoriev I.V."/>
            <person name="Schmitt R."/>
            <person name="Kirk D."/>
            <person name="Rokhsar D.S."/>
        </authorList>
    </citation>
    <scope>NUCLEOTIDE SEQUENCE [LARGE SCALE GENOMIC DNA]</scope>
    <source>
        <strain evidence="10">f. Nagariensis / Eve</strain>
    </source>
</reference>
<dbReference type="AlphaFoldDB" id="D8THQ1"/>
<feature type="zinc finger region" description="C3H1-type" evidence="5">
    <location>
        <begin position="339"/>
        <end position="368"/>
    </location>
</feature>
<dbReference type="SMART" id="SM00356">
    <property type="entry name" value="ZnF_C3H1"/>
    <property type="match status" value="4"/>
</dbReference>
<evidence type="ECO:0000256" key="6">
    <source>
        <dbReference type="SAM" id="MobiDB-lite"/>
    </source>
</evidence>
<keyword evidence="1" id="KW-0808">Transferase</keyword>
<keyword evidence="3 5" id="KW-0863">Zinc-finger</keyword>
<evidence type="ECO:0000313" key="9">
    <source>
        <dbReference type="EMBL" id="EFJ52753.1"/>
    </source>
</evidence>
<dbReference type="InParanoid" id="D8THQ1"/>
<dbReference type="PROSITE" id="PS50089">
    <property type="entry name" value="ZF_RING_2"/>
    <property type="match status" value="1"/>
</dbReference>
<dbReference type="Pfam" id="PF00642">
    <property type="entry name" value="zf-CCCH"/>
    <property type="match status" value="1"/>
</dbReference>
<evidence type="ECO:0008006" key="11">
    <source>
        <dbReference type="Google" id="ProtNLM"/>
    </source>
</evidence>
<dbReference type="Proteomes" id="UP000001058">
    <property type="component" value="Unassembled WGS sequence"/>
</dbReference>
<evidence type="ECO:0000256" key="2">
    <source>
        <dbReference type="ARBA" id="ARBA00022723"/>
    </source>
</evidence>
<dbReference type="GO" id="GO:0061630">
    <property type="term" value="F:ubiquitin protein ligase activity"/>
    <property type="evidence" value="ECO:0007669"/>
    <property type="project" value="InterPro"/>
</dbReference>
<dbReference type="PANTHER" id="PTHR11224:SF10">
    <property type="entry name" value="IP09428P-RELATED"/>
    <property type="match status" value="1"/>
</dbReference>
<feature type="compositionally biased region" description="Gly residues" evidence="6">
    <location>
        <begin position="138"/>
        <end position="147"/>
    </location>
</feature>
<dbReference type="Gene3D" id="4.10.1000.10">
    <property type="entry name" value="Zinc finger, CCCH-type"/>
    <property type="match status" value="1"/>
</dbReference>
<dbReference type="InterPro" id="IPR017907">
    <property type="entry name" value="Znf_RING_CS"/>
</dbReference>
<name>D8THQ1_VOLCA</name>
<evidence type="ECO:0000256" key="5">
    <source>
        <dbReference type="PROSITE-ProRule" id="PRU00723"/>
    </source>
</evidence>
<feature type="domain" description="C3H1-type" evidence="8">
    <location>
        <begin position="47"/>
        <end position="63"/>
    </location>
</feature>
<organism evidence="10">
    <name type="scientific">Volvox carteri f. nagariensis</name>
    <dbReference type="NCBI Taxonomy" id="3068"/>
    <lineage>
        <taxon>Eukaryota</taxon>
        <taxon>Viridiplantae</taxon>
        <taxon>Chlorophyta</taxon>
        <taxon>core chlorophytes</taxon>
        <taxon>Chlorophyceae</taxon>
        <taxon>CS clade</taxon>
        <taxon>Chlamydomonadales</taxon>
        <taxon>Volvocaceae</taxon>
        <taxon>Volvox</taxon>
    </lineage>
</organism>
<dbReference type="InterPro" id="IPR001841">
    <property type="entry name" value="Znf_RING"/>
</dbReference>
<dbReference type="GO" id="GO:0000209">
    <property type="term" value="P:protein polyubiquitination"/>
    <property type="evidence" value="ECO:0007669"/>
    <property type="project" value="InterPro"/>
</dbReference>
<evidence type="ECO:0000259" key="7">
    <source>
        <dbReference type="PROSITE" id="PS50089"/>
    </source>
</evidence>
<evidence type="ECO:0000259" key="8">
    <source>
        <dbReference type="PROSITE" id="PS50103"/>
    </source>
</evidence>
<feature type="domain" description="C3H1-type" evidence="8">
    <location>
        <begin position="339"/>
        <end position="368"/>
    </location>
</feature>